<dbReference type="OrthoDB" id="10463410at2759"/>
<dbReference type="Proteomes" id="UP000277580">
    <property type="component" value="Unassembled WGS sequence"/>
</dbReference>
<protein>
    <submittedName>
        <fullName evidence="2">Uncharacterized protein</fullName>
    </submittedName>
</protein>
<evidence type="ECO:0000256" key="1">
    <source>
        <dbReference type="SAM" id="MobiDB-lite"/>
    </source>
</evidence>
<gene>
    <name evidence="2" type="ORF">P167DRAFT_545576</name>
</gene>
<dbReference type="InParanoid" id="A0A3N4KNZ1"/>
<evidence type="ECO:0000313" key="2">
    <source>
        <dbReference type="EMBL" id="RPB12343.1"/>
    </source>
</evidence>
<dbReference type="EMBL" id="ML119129">
    <property type="protein sequence ID" value="RPB12343.1"/>
    <property type="molecule type" value="Genomic_DNA"/>
</dbReference>
<evidence type="ECO:0000313" key="3">
    <source>
        <dbReference type="Proteomes" id="UP000277580"/>
    </source>
</evidence>
<feature type="compositionally biased region" description="Basic and acidic residues" evidence="1">
    <location>
        <begin position="94"/>
        <end position="109"/>
    </location>
</feature>
<reference evidence="2 3" key="1">
    <citation type="journal article" date="2018" name="Nat. Ecol. Evol.">
        <title>Pezizomycetes genomes reveal the molecular basis of ectomycorrhizal truffle lifestyle.</title>
        <authorList>
            <person name="Murat C."/>
            <person name="Payen T."/>
            <person name="Noel B."/>
            <person name="Kuo A."/>
            <person name="Morin E."/>
            <person name="Chen J."/>
            <person name="Kohler A."/>
            <person name="Krizsan K."/>
            <person name="Balestrini R."/>
            <person name="Da Silva C."/>
            <person name="Montanini B."/>
            <person name="Hainaut M."/>
            <person name="Levati E."/>
            <person name="Barry K.W."/>
            <person name="Belfiori B."/>
            <person name="Cichocki N."/>
            <person name="Clum A."/>
            <person name="Dockter R.B."/>
            <person name="Fauchery L."/>
            <person name="Guy J."/>
            <person name="Iotti M."/>
            <person name="Le Tacon F."/>
            <person name="Lindquist E.A."/>
            <person name="Lipzen A."/>
            <person name="Malagnac F."/>
            <person name="Mello A."/>
            <person name="Molinier V."/>
            <person name="Miyauchi S."/>
            <person name="Poulain J."/>
            <person name="Riccioni C."/>
            <person name="Rubini A."/>
            <person name="Sitrit Y."/>
            <person name="Splivallo R."/>
            <person name="Traeger S."/>
            <person name="Wang M."/>
            <person name="Zifcakova L."/>
            <person name="Wipf D."/>
            <person name="Zambonelli A."/>
            <person name="Paolocci F."/>
            <person name="Nowrousian M."/>
            <person name="Ottonello S."/>
            <person name="Baldrian P."/>
            <person name="Spatafora J.W."/>
            <person name="Henrissat B."/>
            <person name="Nagy L.G."/>
            <person name="Aury J.M."/>
            <person name="Wincker P."/>
            <person name="Grigoriev I.V."/>
            <person name="Bonfante P."/>
            <person name="Martin F.M."/>
        </authorList>
    </citation>
    <scope>NUCLEOTIDE SEQUENCE [LARGE SCALE GENOMIC DNA]</scope>
    <source>
        <strain evidence="2 3">CCBAS932</strain>
    </source>
</reference>
<dbReference type="AlphaFoldDB" id="A0A3N4KNZ1"/>
<organism evidence="2 3">
    <name type="scientific">Morchella conica CCBAS932</name>
    <dbReference type="NCBI Taxonomy" id="1392247"/>
    <lineage>
        <taxon>Eukaryota</taxon>
        <taxon>Fungi</taxon>
        <taxon>Dikarya</taxon>
        <taxon>Ascomycota</taxon>
        <taxon>Pezizomycotina</taxon>
        <taxon>Pezizomycetes</taxon>
        <taxon>Pezizales</taxon>
        <taxon>Morchellaceae</taxon>
        <taxon>Morchella</taxon>
    </lineage>
</organism>
<name>A0A3N4KNZ1_9PEZI</name>
<sequence>MFNPTMTAEEFKQTMDTAREGVQQLAVEKEMVSLESHHDELTPEYVNAHMALFKRLIKIVDNVLSVVEDTDDVMEGVKENKEGCAESDNEIDPDLDHSDNLESLQHNDENTKLWGSSCNTI</sequence>
<proteinExistence type="predicted"/>
<feature type="region of interest" description="Disordered" evidence="1">
    <location>
        <begin position="78"/>
        <end position="109"/>
    </location>
</feature>
<keyword evidence="3" id="KW-1185">Reference proteome</keyword>
<accession>A0A3N4KNZ1</accession>